<evidence type="ECO:0000256" key="4">
    <source>
        <dbReference type="ARBA" id="ARBA00035244"/>
    </source>
</evidence>
<comment type="subunit">
    <text evidence="5">Part of the 50S ribosomal subunit.</text>
</comment>
<reference evidence="7 8" key="1">
    <citation type="journal article" date="2015" name="Microbiome">
        <title>Genomic resolution of linkages in carbon, nitrogen, and sulfur cycling among widespread estuary sediment bacteria.</title>
        <authorList>
            <person name="Baker B.J."/>
            <person name="Lazar C.S."/>
            <person name="Teske A.P."/>
            <person name="Dick G.J."/>
        </authorList>
    </citation>
    <scope>NUCLEOTIDE SEQUENCE [LARGE SCALE GENOMIC DNA]</scope>
    <source>
        <strain evidence="7">SM23_60</strain>
    </source>
</reference>
<dbReference type="GO" id="GO:0019843">
    <property type="term" value="F:rRNA binding"/>
    <property type="evidence" value="ECO:0007669"/>
    <property type="project" value="UniProtKB-UniRule"/>
</dbReference>
<dbReference type="InterPro" id="IPR023574">
    <property type="entry name" value="Ribosomal_uL4_dom_sf"/>
</dbReference>
<comment type="function">
    <text evidence="5">Forms part of the polypeptide exit tunnel.</text>
</comment>
<comment type="caution">
    <text evidence="7">The sequence shown here is derived from an EMBL/GenBank/DDBJ whole genome shotgun (WGS) entry which is preliminary data.</text>
</comment>
<dbReference type="InterPro" id="IPR002136">
    <property type="entry name" value="Ribosomal_uL4"/>
</dbReference>
<protein>
    <recommendedName>
        <fullName evidence="4 5">Large ribosomal subunit protein uL4</fullName>
    </recommendedName>
</protein>
<feature type="region of interest" description="Disordered" evidence="6">
    <location>
        <begin position="45"/>
        <end position="77"/>
    </location>
</feature>
<gene>
    <name evidence="5" type="primary">rplD</name>
    <name evidence="7" type="ORF">AMJ87_06545</name>
</gene>
<name>A0A0S8GIZ8_UNCW3</name>
<comment type="similarity">
    <text evidence="1 5">Belongs to the universal ribosomal protein uL4 family.</text>
</comment>
<dbReference type="GO" id="GO:1990904">
    <property type="term" value="C:ribonucleoprotein complex"/>
    <property type="evidence" value="ECO:0007669"/>
    <property type="project" value="UniProtKB-KW"/>
</dbReference>
<keyword evidence="5" id="KW-0694">RNA-binding</keyword>
<evidence type="ECO:0000256" key="1">
    <source>
        <dbReference type="ARBA" id="ARBA00010528"/>
    </source>
</evidence>
<dbReference type="Pfam" id="PF00573">
    <property type="entry name" value="Ribosomal_L4"/>
    <property type="match status" value="1"/>
</dbReference>
<evidence type="ECO:0000256" key="5">
    <source>
        <dbReference type="HAMAP-Rule" id="MF_01328"/>
    </source>
</evidence>
<dbReference type="AlphaFoldDB" id="A0A0S8GIZ8"/>
<dbReference type="Gene3D" id="3.40.1370.10">
    <property type="match status" value="1"/>
</dbReference>
<dbReference type="GO" id="GO:0006412">
    <property type="term" value="P:translation"/>
    <property type="evidence" value="ECO:0007669"/>
    <property type="project" value="UniProtKB-UniRule"/>
</dbReference>
<proteinExistence type="inferred from homology"/>
<dbReference type="PANTHER" id="PTHR10746:SF6">
    <property type="entry name" value="LARGE RIBOSOMAL SUBUNIT PROTEIN UL4M"/>
    <property type="match status" value="1"/>
</dbReference>
<evidence type="ECO:0000256" key="2">
    <source>
        <dbReference type="ARBA" id="ARBA00022980"/>
    </source>
</evidence>
<evidence type="ECO:0000313" key="8">
    <source>
        <dbReference type="Proteomes" id="UP000051096"/>
    </source>
</evidence>
<evidence type="ECO:0000256" key="3">
    <source>
        <dbReference type="ARBA" id="ARBA00023274"/>
    </source>
</evidence>
<keyword evidence="3 5" id="KW-0687">Ribonucleoprotein</keyword>
<dbReference type="GO" id="GO:0005840">
    <property type="term" value="C:ribosome"/>
    <property type="evidence" value="ECO:0007669"/>
    <property type="project" value="UniProtKB-KW"/>
</dbReference>
<dbReference type="NCBIfam" id="TIGR03953">
    <property type="entry name" value="rplD_bact"/>
    <property type="match status" value="1"/>
</dbReference>
<evidence type="ECO:0000313" key="7">
    <source>
        <dbReference type="EMBL" id="KPK71804.1"/>
    </source>
</evidence>
<dbReference type="EMBL" id="LJUO01000053">
    <property type="protein sequence ID" value="KPK71804.1"/>
    <property type="molecule type" value="Genomic_DNA"/>
</dbReference>
<organism evidence="7 8">
    <name type="scientific">candidate division WOR_3 bacterium SM23_60</name>
    <dbReference type="NCBI Taxonomy" id="1703780"/>
    <lineage>
        <taxon>Bacteria</taxon>
        <taxon>Bacteria division WOR-3</taxon>
    </lineage>
</organism>
<comment type="function">
    <text evidence="5">One of the primary rRNA binding proteins, this protein initially binds near the 5'-end of the 23S rRNA. It is important during the early stages of 50S assembly. It makes multiple contacts with different domains of the 23S rRNA in the assembled 50S subunit and ribosome.</text>
</comment>
<dbReference type="GO" id="GO:0003735">
    <property type="term" value="F:structural constituent of ribosome"/>
    <property type="evidence" value="ECO:0007669"/>
    <property type="project" value="InterPro"/>
</dbReference>
<accession>A0A0S8GIZ8</accession>
<dbReference type="PATRIC" id="fig|1703780.3.peg.2887"/>
<keyword evidence="5" id="KW-0699">rRNA-binding</keyword>
<dbReference type="HAMAP" id="MF_01328_B">
    <property type="entry name" value="Ribosomal_uL4_B"/>
    <property type="match status" value="1"/>
</dbReference>
<sequence length="211" mass="23768">MVETKVFDKIGKESGTIQLADKVFHTDVNKALLWENVTMLLRNRRRGTASTKNKAEVRGGGRKPYRQKGTGWARHGTTRSPIWKGGGVVFGPKPRDYFQSMPKKKKMKALISSLSAKAQERKIYIIEELDLPSAKTKNFATVMRNMNLVNVKTLVATEAISPNTKLASRNIPYVTLKRVNDINCFDVLSAEYLLLTKKGLKVLEQRCATKK</sequence>
<dbReference type="Proteomes" id="UP000051096">
    <property type="component" value="Unassembled WGS sequence"/>
</dbReference>
<keyword evidence="2 5" id="KW-0689">Ribosomal protein</keyword>
<dbReference type="SUPFAM" id="SSF52166">
    <property type="entry name" value="Ribosomal protein L4"/>
    <property type="match status" value="1"/>
</dbReference>
<evidence type="ECO:0000256" key="6">
    <source>
        <dbReference type="SAM" id="MobiDB-lite"/>
    </source>
</evidence>
<dbReference type="PANTHER" id="PTHR10746">
    <property type="entry name" value="50S RIBOSOMAL PROTEIN L4"/>
    <property type="match status" value="1"/>
</dbReference>
<dbReference type="InterPro" id="IPR013005">
    <property type="entry name" value="Ribosomal_uL4-like"/>
</dbReference>